<keyword evidence="7" id="KW-1185">Reference proteome</keyword>
<keyword evidence="2 6" id="KW-0238">DNA-binding</keyword>
<dbReference type="AlphaFoldDB" id="A0A9W6J4Y5"/>
<dbReference type="InterPro" id="IPR036388">
    <property type="entry name" value="WH-like_DNA-bd_sf"/>
</dbReference>
<dbReference type="PROSITE" id="PS00622">
    <property type="entry name" value="HTH_LUXR_1"/>
    <property type="match status" value="1"/>
</dbReference>
<feature type="domain" description="Response regulatory" evidence="5">
    <location>
        <begin position="1"/>
        <end position="109"/>
    </location>
</feature>
<dbReference type="Gene3D" id="1.10.10.10">
    <property type="entry name" value="Winged helix-like DNA-binding domain superfamily/Winged helix DNA-binding domain"/>
    <property type="match status" value="1"/>
</dbReference>
<comment type="caution">
    <text evidence="6">The sequence shown here is derived from an EMBL/GenBank/DDBJ whole genome shotgun (WGS) entry which is preliminary data.</text>
</comment>
<evidence type="ECO:0000259" key="5">
    <source>
        <dbReference type="PROSITE" id="PS50110"/>
    </source>
</evidence>
<evidence type="ECO:0000313" key="7">
    <source>
        <dbReference type="Proteomes" id="UP001143372"/>
    </source>
</evidence>
<reference evidence="6" key="1">
    <citation type="journal article" date="2014" name="Int. J. Syst. Evol. Microbiol.">
        <title>Complete genome sequence of Corynebacterium casei LMG S-19264T (=DSM 44701T), isolated from a smear-ripened cheese.</title>
        <authorList>
            <consortium name="US DOE Joint Genome Institute (JGI-PGF)"/>
            <person name="Walter F."/>
            <person name="Albersmeier A."/>
            <person name="Kalinowski J."/>
            <person name="Ruckert C."/>
        </authorList>
    </citation>
    <scope>NUCLEOTIDE SEQUENCE</scope>
    <source>
        <strain evidence="6">VKM B-2347</strain>
    </source>
</reference>
<sequence length="209" mass="22940">MIRASLKHAIEKLQGSFEPLDAASFQEALDLLRENPDIELMFIDLVMPGLSEFEGLRTLRANYSDIPIAVISVHEDREHVLQAISEGVIGYIPKSAEGAELLRALTLVLNGDVYFPRDILQGGRLRGALPVEPPEQIKPRPTALTAREDQVLELVGRGRSNVDIAEELGLSPNTVRVHLRNVGLKLKLKERSELAAYKAAPPAAPRSAT</sequence>
<dbReference type="PANTHER" id="PTHR45566">
    <property type="entry name" value="HTH-TYPE TRANSCRIPTIONAL REGULATOR YHJB-RELATED"/>
    <property type="match status" value="1"/>
</dbReference>
<dbReference type="SUPFAM" id="SSF46894">
    <property type="entry name" value="C-terminal effector domain of the bipartite response regulators"/>
    <property type="match status" value="1"/>
</dbReference>
<dbReference type="EMBL" id="BSFI01000021">
    <property type="protein sequence ID" value="GLK69305.1"/>
    <property type="molecule type" value="Genomic_DNA"/>
</dbReference>
<dbReference type="InterPro" id="IPR051015">
    <property type="entry name" value="EvgA-like"/>
</dbReference>
<dbReference type="InterPro" id="IPR001789">
    <property type="entry name" value="Sig_transdc_resp-reg_receiver"/>
</dbReference>
<dbReference type="Pfam" id="PF00196">
    <property type="entry name" value="GerE"/>
    <property type="match status" value="1"/>
</dbReference>
<dbReference type="SMART" id="SM00448">
    <property type="entry name" value="REC"/>
    <property type="match status" value="1"/>
</dbReference>
<organism evidence="6 7">
    <name type="scientific">Hansschlegelia plantiphila</name>
    <dbReference type="NCBI Taxonomy" id="374655"/>
    <lineage>
        <taxon>Bacteria</taxon>
        <taxon>Pseudomonadati</taxon>
        <taxon>Pseudomonadota</taxon>
        <taxon>Alphaproteobacteria</taxon>
        <taxon>Hyphomicrobiales</taxon>
        <taxon>Methylopilaceae</taxon>
        <taxon>Hansschlegelia</taxon>
    </lineage>
</organism>
<evidence type="ECO:0000259" key="4">
    <source>
        <dbReference type="PROSITE" id="PS50043"/>
    </source>
</evidence>
<protein>
    <submittedName>
        <fullName evidence="6">DNA-binding response regulator</fullName>
    </submittedName>
</protein>
<evidence type="ECO:0000256" key="3">
    <source>
        <dbReference type="PROSITE-ProRule" id="PRU00169"/>
    </source>
</evidence>
<dbReference type="InterPro" id="IPR016032">
    <property type="entry name" value="Sig_transdc_resp-reg_C-effctor"/>
</dbReference>
<proteinExistence type="predicted"/>
<accession>A0A9W6J4Y5</accession>
<feature type="domain" description="HTH luxR-type" evidence="4">
    <location>
        <begin position="137"/>
        <end position="202"/>
    </location>
</feature>
<keyword evidence="1 3" id="KW-0597">Phosphoprotein</keyword>
<dbReference type="PRINTS" id="PR00038">
    <property type="entry name" value="HTHLUXR"/>
</dbReference>
<dbReference type="GO" id="GO:0000160">
    <property type="term" value="P:phosphorelay signal transduction system"/>
    <property type="evidence" value="ECO:0007669"/>
    <property type="project" value="InterPro"/>
</dbReference>
<dbReference type="InterPro" id="IPR011006">
    <property type="entry name" value="CheY-like_superfamily"/>
</dbReference>
<gene>
    <name evidence="6" type="ORF">GCM10008179_29430</name>
</gene>
<dbReference type="PROSITE" id="PS50110">
    <property type="entry name" value="RESPONSE_REGULATORY"/>
    <property type="match status" value="1"/>
</dbReference>
<evidence type="ECO:0000313" key="6">
    <source>
        <dbReference type="EMBL" id="GLK69305.1"/>
    </source>
</evidence>
<dbReference type="PANTHER" id="PTHR45566:SF1">
    <property type="entry name" value="HTH-TYPE TRANSCRIPTIONAL REGULATOR YHJB-RELATED"/>
    <property type="match status" value="1"/>
</dbReference>
<dbReference type="PROSITE" id="PS50043">
    <property type="entry name" value="HTH_LUXR_2"/>
    <property type="match status" value="1"/>
</dbReference>
<dbReference type="CDD" id="cd06170">
    <property type="entry name" value="LuxR_C_like"/>
    <property type="match status" value="1"/>
</dbReference>
<dbReference type="GO" id="GO:0006355">
    <property type="term" value="P:regulation of DNA-templated transcription"/>
    <property type="evidence" value="ECO:0007669"/>
    <property type="project" value="InterPro"/>
</dbReference>
<dbReference type="GO" id="GO:0003677">
    <property type="term" value="F:DNA binding"/>
    <property type="evidence" value="ECO:0007669"/>
    <property type="project" value="UniProtKB-KW"/>
</dbReference>
<dbReference type="SUPFAM" id="SSF52172">
    <property type="entry name" value="CheY-like"/>
    <property type="match status" value="1"/>
</dbReference>
<dbReference type="Proteomes" id="UP001143372">
    <property type="component" value="Unassembled WGS sequence"/>
</dbReference>
<dbReference type="SMART" id="SM00421">
    <property type="entry name" value="HTH_LUXR"/>
    <property type="match status" value="1"/>
</dbReference>
<name>A0A9W6J4Y5_9HYPH</name>
<dbReference type="CDD" id="cd17535">
    <property type="entry name" value="REC_NarL-like"/>
    <property type="match status" value="1"/>
</dbReference>
<evidence type="ECO:0000256" key="1">
    <source>
        <dbReference type="ARBA" id="ARBA00022553"/>
    </source>
</evidence>
<evidence type="ECO:0000256" key="2">
    <source>
        <dbReference type="ARBA" id="ARBA00023125"/>
    </source>
</evidence>
<dbReference type="InterPro" id="IPR000792">
    <property type="entry name" value="Tscrpt_reg_LuxR_C"/>
</dbReference>
<dbReference type="InterPro" id="IPR058245">
    <property type="entry name" value="NreC/VraR/RcsB-like_REC"/>
</dbReference>
<dbReference type="Pfam" id="PF00072">
    <property type="entry name" value="Response_reg"/>
    <property type="match status" value="1"/>
</dbReference>
<dbReference type="Gene3D" id="3.40.50.2300">
    <property type="match status" value="1"/>
</dbReference>
<feature type="modified residue" description="4-aspartylphosphate" evidence="3">
    <location>
        <position position="44"/>
    </location>
</feature>
<reference evidence="6" key="2">
    <citation type="submission" date="2023-01" db="EMBL/GenBank/DDBJ databases">
        <authorList>
            <person name="Sun Q."/>
            <person name="Evtushenko L."/>
        </authorList>
    </citation>
    <scope>NUCLEOTIDE SEQUENCE</scope>
    <source>
        <strain evidence="6">VKM B-2347</strain>
    </source>
</reference>